<comment type="caution">
    <text evidence="4">The sequence shown here is derived from an EMBL/GenBank/DDBJ whole genome shotgun (WGS) entry which is preliminary data.</text>
</comment>
<dbReference type="Pfam" id="PF17920">
    <property type="entry name" value="TetR_C_16"/>
    <property type="match status" value="1"/>
</dbReference>
<name>A0ABV9D7I7_9MICO</name>
<evidence type="ECO:0000256" key="1">
    <source>
        <dbReference type="ARBA" id="ARBA00023125"/>
    </source>
</evidence>
<dbReference type="Gene3D" id="1.10.10.60">
    <property type="entry name" value="Homeodomain-like"/>
    <property type="match status" value="1"/>
</dbReference>
<evidence type="ECO:0000313" key="4">
    <source>
        <dbReference type="EMBL" id="MFC4554010.1"/>
    </source>
</evidence>
<dbReference type="SUPFAM" id="SSF48498">
    <property type="entry name" value="Tetracyclin repressor-like, C-terminal domain"/>
    <property type="match status" value="1"/>
</dbReference>
<dbReference type="InterPro" id="IPR050109">
    <property type="entry name" value="HTH-type_TetR-like_transc_reg"/>
</dbReference>
<evidence type="ECO:0000313" key="5">
    <source>
        <dbReference type="Proteomes" id="UP001595955"/>
    </source>
</evidence>
<keyword evidence="5" id="KW-1185">Reference proteome</keyword>
<feature type="domain" description="HTH tetR-type" evidence="3">
    <location>
        <begin position="13"/>
        <end position="73"/>
    </location>
</feature>
<sequence>MNKRRGRPRSGSEGGRERILSAAGALFVAHGYERTTLRAVAHQAGCDVALIGYHFGSKKGLFAQAMALEIAPTAVLERALPGDPGTLGPRLLAHVTAAWEQPAFAASLSHLVQLAMSDEEVRRPFVEYLDREVMERLVEYFGGVDARARATAVLTLVIGAIFGRYVLRVPGLAEQEVEAYRAALAPGARTAAAPRRHL</sequence>
<evidence type="ECO:0000259" key="3">
    <source>
        <dbReference type="PROSITE" id="PS50977"/>
    </source>
</evidence>
<dbReference type="PANTHER" id="PTHR30055">
    <property type="entry name" value="HTH-TYPE TRANSCRIPTIONAL REGULATOR RUTR"/>
    <property type="match status" value="1"/>
</dbReference>
<dbReference type="InterPro" id="IPR001647">
    <property type="entry name" value="HTH_TetR"/>
</dbReference>
<dbReference type="InterPro" id="IPR009057">
    <property type="entry name" value="Homeodomain-like_sf"/>
</dbReference>
<dbReference type="Pfam" id="PF00440">
    <property type="entry name" value="TetR_N"/>
    <property type="match status" value="1"/>
</dbReference>
<feature type="DNA-binding region" description="H-T-H motif" evidence="2">
    <location>
        <begin position="36"/>
        <end position="55"/>
    </location>
</feature>
<accession>A0ABV9D7I7</accession>
<dbReference type="Gene3D" id="1.10.357.10">
    <property type="entry name" value="Tetracycline Repressor, domain 2"/>
    <property type="match status" value="1"/>
</dbReference>
<dbReference type="PANTHER" id="PTHR30055:SF235">
    <property type="entry name" value="TRANSCRIPTIONAL REGULATORY PROTEIN"/>
    <property type="match status" value="1"/>
</dbReference>
<evidence type="ECO:0000256" key="2">
    <source>
        <dbReference type="PROSITE-ProRule" id="PRU00335"/>
    </source>
</evidence>
<organism evidence="4 5">
    <name type="scientific">Georgenia faecalis</name>
    <dbReference type="NCBI Taxonomy" id="2483799"/>
    <lineage>
        <taxon>Bacteria</taxon>
        <taxon>Bacillati</taxon>
        <taxon>Actinomycetota</taxon>
        <taxon>Actinomycetes</taxon>
        <taxon>Micrococcales</taxon>
        <taxon>Bogoriellaceae</taxon>
        <taxon>Georgenia</taxon>
    </lineage>
</organism>
<dbReference type="InterPro" id="IPR041678">
    <property type="entry name" value="TetR_C_16"/>
</dbReference>
<gene>
    <name evidence="4" type="ORF">ACFO3F_02005</name>
</gene>
<protein>
    <submittedName>
        <fullName evidence="4">TetR family transcriptional regulator</fullName>
    </submittedName>
</protein>
<proteinExistence type="predicted"/>
<keyword evidence="1 2" id="KW-0238">DNA-binding</keyword>
<dbReference type="PRINTS" id="PR00455">
    <property type="entry name" value="HTHTETR"/>
</dbReference>
<reference evidence="5" key="1">
    <citation type="journal article" date="2019" name="Int. J. Syst. Evol. Microbiol.">
        <title>The Global Catalogue of Microorganisms (GCM) 10K type strain sequencing project: providing services to taxonomists for standard genome sequencing and annotation.</title>
        <authorList>
            <consortium name="The Broad Institute Genomics Platform"/>
            <consortium name="The Broad Institute Genome Sequencing Center for Infectious Disease"/>
            <person name="Wu L."/>
            <person name="Ma J."/>
        </authorList>
    </citation>
    <scope>NUCLEOTIDE SEQUENCE [LARGE SCALE GENOMIC DNA]</scope>
    <source>
        <strain evidence="5">JCM 3369</strain>
    </source>
</reference>
<dbReference type="InterPro" id="IPR036271">
    <property type="entry name" value="Tet_transcr_reg_TetR-rel_C_sf"/>
</dbReference>
<dbReference type="Proteomes" id="UP001595955">
    <property type="component" value="Unassembled WGS sequence"/>
</dbReference>
<dbReference type="EMBL" id="JBHSGF010000001">
    <property type="protein sequence ID" value="MFC4554010.1"/>
    <property type="molecule type" value="Genomic_DNA"/>
</dbReference>
<dbReference type="PROSITE" id="PS50977">
    <property type="entry name" value="HTH_TETR_2"/>
    <property type="match status" value="1"/>
</dbReference>
<dbReference type="SUPFAM" id="SSF46689">
    <property type="entry name" value="Homeodomain-like"/>
    <property type="match status" value="1"/>
</dbReference>